<evidence type="ECO:0000256" key="2">
    <source>
        <dbReference type="ARBA" id="ARBA00009665"/>
    </source>
</evidence>
<evidence type="ECO:0000256" key="6">
    <source>
        <dbReference type="SAM" id="MobiDB-lite"/>
    </source>
</evidence>
<dbReference type="Proteomes" id="UP001162541">
    <property type="component" value="Chromosome 7"/>
</dbReference>
<evidence type="ECO:0000256" key="4">
    <source>
        <dbReference type="ARBA" id="ARBA00022989"/>
    </source>
</evidence>
<evidence type="ECO:0000259" key="9">
    <source>
        <dbReference type="PROSITE" id="PS51382"/>
    </source>
</evidence>
<proteinExistence type="inferred from homology"/>
<feature type="transmembrane region" description="Helical" evidence="7">
    <location>
        <begin position="528"/>
        <end position="552"/>
    </location>
</feature>
<evidence type="ECO:0000259" key="8">
    <source>
        <dbReference type="PROSITE" id="PS51380"/>
    </source>
</evidence>
<dbReference type="GO" id="GO:0000822">
    <property type="term" value="F:inositol hexakisphosphate binding"/>
    <property type="evidence" value="ECO:0007669"/>
    <property type="project" value="TreeGrafter"/>
</dbReference>
<reference evidence="10" key="2">
    <citation type="journal article" date="2019" name="Curr. Biol.">
        <title>Chromatin organization in early land plants reveals an ancestral association between H3K27me3, transposons, and constitutive heterochromatin.</title>
        <authorList>
            <person name="Montgomery S.A."/>
            <person name="Tanizawa Y."/>
            <person name="Galik B."/>
            <person name="Wang N."/>
            <person name="Ito T."/>
            <person name="Mochizuki T."/>
            <person name="Akimcheva S."/>
            <person name="Bowman J."/>
            <person name="Cognat V."/>
            <person name="Drouard L."/>
            <person name="Ekker H."/>
            <person name="Houng S."/>
            <person name="Kohchi T."/>
            <person name="Lin S."/>
            <person name="Liu L.D."/>
            <person name="Nakamura Y."/>
            <person name="Valeeva L.R."/>
            <person name="Shakirov E.V."/>
            <person name="Shippen D.E."/>
            <person name="Wei W."/>
            <person name="Yagura M."/>
            <person name="Yamaoka S."/>
            <person name="Yamato K.T."/>
            <person name="Liu C."/>
            <person name="Berger F."/>
        </authorList>
    </citation>
    <scope>NUCLEOTIDE SEQUENCE [LARGE SCALE GENOMIC DNA]</scope>
    <source>
        <strain evidence="10">Tak-1</strain>
    </source>
</reference>
<feature type="transmembrane region" description="Helical" evidence="7">
    <location>
        <begin position="576"/>
        <end position="596"/>
    </location>
</feature>
<dbReference type="InterPro" id="IPR004342">
    <property type="entry name" value="EXS_C"/>
</dbReference>
<feature type="domain" description="SPX" evidence="9">
    <location>
        <begin position="2"/>
        <end position="422"/>
    </location>
</feature>
<keyword evidence="4 7" id="KW-1133">Transmembrane helix</keyword>
<feature type="region of interest" description="Disordered" evidence="6">
    <location>
        <begin position="48"/>
        <end position="82"/>
    </location>
</feature>
<feature type="region of interest" description="Disordered" evidence="6">
    <location>
        <begin position="263"/>
        <end position="328"/>
    </location>
</feature>
<dbReference type="Proteomes" id="UP000077202">
    <property type="component" value="Unassembled WGS sequence"/>
</dbReference>
<dbReference type="GO" id="GO:0005886">
    <property type="term" value="C:plasma membrane"/>
    <property type="evidence" value="ECO:0007669"/>
    <property type="project" value="TreeGrafter"/>
</dbReference>
<evidence type="ECO:0000256" key="5">
    <source>
        <dbReference type="ARBA" id="ARBA00023136"/>
    </source>
</evidence>
<dbReference type="Pfam" id="PF03124">
    <property type="entry name" value="EXS"/>
    <property type="match status" value="1"/>
</dbReference>
<dbReference type="AlphaFoldDB" id="A0A176VFS9"/>
<dbReference type="GO" id="GO:0005802">
    <property type="term" value="C:trans-Golgi network"/>
    <property type="evidence" value="ECO:0007669"/>
    <property type="project" value="TreeGrafter"/>
</dbReference>
<dbReference type="InterPro" id="IPR004331">
    <property type="entry name" value="SPX_dom"/>
</dbReference>
<dbReference type="GO" id="GO:0006817">
    <property type="term" value="P:phosphate ion transport"/>
    <property type="evidence" value="ECO:0007669"/>
    <property type="project" value="TreeGrafter"/>
</dbReference>
<feature type="domain" description="EXS" evidence="8">
    <location>
        <begin position="693"/>
        <end position="887"/>
    </location>
</feature>
<dbReference type="Pfam" id="PF03105">
    <property type="entry name" value="SPX"/>
    <property type="match status" value="1"/>
</dbReference>
<dbReference type="PANTHER" id="PTHR10783:SF103">
    <property type="entry name" value="SOLUTE CARRIER FAMILY 53 MEMBER 1"/>
    <property type="match status" value="1"/>
</dbReference>
<feature type="transmembrane region" description="Helical" evidence="7">
    <location>
        <begin position="755"/>
        <end position="775"/>
    </location>
</feature>
<feature type="transmembrane region" description="Helical" evidence="7">
    <location>
        <begin position="608"/>
        <end position="628"/>
    </location>
</feature>
<comment type="subcellular location">
    <subcellularLocation>
        <location evidence="1">Membrane</location>
        <topology evidence="1">Multi-pass membrane protein</topology>
    </subcellularLocation>
</comment>
<feature type="transmembrane region" description="Helical" evidence="7">
    <location>
        <begin position="473"/>
        <end position="494"/>
    </location>
</feature>
<evidence type="ECO:0000313" key="13">
    <source>
        <dbReference type="Proteomes" id="UP001162541"/>
    </source>
</evidence>
<feature type="region of interest" description="Disordered" evidence="6">
    <location>
        <begin position="195"/>
        <end position="215"/>
    </location>
</feature>
<dbReference type="PANTHER" id="PTHR10783">
    <property type="entry name" value="XENOTROPIC AND POLYTROPIC RETROVIRUS RECEPTOR 1-RELATED"/>
    <property type="match status" value="1"/>
</dbReference>
<reference evidence="13" key="3">
    <citation type="journal article" date="2020" name="Curr. Biol.">
        <title>Chromatin organization in early land plants reveals an ancestral association between H3K27me3, transposons, and constitutive heterochromatin.</title>
        <authorList>
            <person name="Montgomery S.A."/>
            <person name="Tanizawa Y."/>
            <person name="Galik B."/>
            <person name="Wang N."/>
            <person name="Ito T."/>
            <person name="Mochizuki T."/>
            <person name="Akimcheva S."/>
            <person name="Bowman J.L."/>
            <person name="Cognat V."/>
            <person name="Marechal-Drouard L."/>
            <person name="Ekker H."/>
            <person name="Hong S.F."/>
            <person name="Kohchi T."/>
            <person name="Lin S.S."/>
            <person name="Liu L.D."/>
            <person name="Nakamura Y."/>
            <person name="Valeeva L.R."/>
            <person name="Shakirov E.V."/>
            <person name="Shippen D.E."/>
            <person name="Wei W.L."/>
            <person name="Yagura M."/>
            <person name="Yamaoka S."/>
            <person name="Yamato K.T."/>
            <person name="Liu C."/>
            <person name="Berger F."/>
        </authorList>
    </citation>
    <scope>NUCLEOTIDE SEQUENCE [LARGE SCALE GENOMIC DNA]</scope>
    <source>
        <strain evidence="13">Tak-1</strain>
    </source>
</reference>
<dbReference type="GO" id="GO:0016036">
    <property type="term" value="P:cellular response to phosphate starvation"/>
    <property type="evidence" value="ECO:0007669"/>
    <property type="project" value="TreeGrafter"/>
</dbReference>
<accession>A0A176VFS9</accession>
<dbReference type="EMBL" id="LVLJ01003787">
    <property type="protein sequence ID" value="OAE19754.1"/>
    <property type="molecule type" value="Genomic_DNA"/>
</dbReference>
<evidence type="ECO:0000256" key="1">
    <source>
        <dbReference type="ARBA" id="ARBA00004141"/>
    </source>
</evidence>
<feature type="transmembrane region" description="Helical" evidence="7">
    <location>
        <begin position="804"/>
        <end position="821"/>
    </location>
</feature>
<name>A0A176VFS9_MARPO</name>
<evidence type="ECO:0000256" key="3">
    <source>
        <dbReference type="ARBA" id="ARBA00022692"/>
    </source>
</evidence>
<gene>
    <name evidence="11" type="ORF">AXG93_2958s1300</name>
    <name evidence="10" type="ORF">Mp_7g19030</name>
</gene>
<dbReference type="PROSITE" id="PS51380">
    <property type="entry name" value="EXS"/>
    <property type="match status" value="1"/>
</dbReference>
<dbReference type="PROSITE" id="PS51382">
    <property type="entry name" value="SPX"/>
    <property type="match status" value="1"/>
</dbReference>
<evidence type="ECO:0000313" key="10">
    <source>
        <dbReference type="EMBL" id="BBN18038.1"/>
    </source>
</evidence>
<evidence type="ECO:0000313" key="12">
    <source>
        <dbReference type="Proteomes" id="UP000077202"/>
    </source>
</evidence>
<dbReference type="EMBL" id="AP019872">
    <property type="protein sequence ID" value="BBN18038.1"/>
    <property type="molecule type" value="Genomic_DNA"/>
</dbReference>
<evidence type="ECO:0000313" key="11">
    <source>
        <dbReference type="EMBL" id="OAE19754.1"/>
    </source>
</evidence>
<feature type="compositionally biased region" description="Polar residues" evidence="6">
    <location>
        <begin position="298"/>
        <end position="315"/>
    </location>
</feature>
<keyword evidence="3 7" id="KW-0812">Transmembrane</keyword>
<keyword evidence="5 7" id="KW-0472">Membrane</keyword>
<comment type="similarity">
    <text evidence="2">Belongs to the SYG1 (TC 2.A.94) family.</text>
</comment>
<protein>
    <submittedName>
        <fullName evidence="11">Uncharacterized protein</fullName>
    </submittedName>
</protein>
<evidence type="ECO:0000256" key="7">
    <source>
        <dbReference type="SAM" id="Phobius"/>
    </source>
</evidence>
<keyword evidence="12" id="KW-1185">Reference proteome</keyword>
<organism evidence="11 12">
    <name type="scientific">Marchantia polymorpha subsp. ruderalis</name>
    <dbReference type="NCBI Taxonomy" id="1480154"/>
    <lineage>
        <taxon>Eukaryota</taxon>
        <taxon>Viridiplantae</taxon>
        <taxon>Streptophyta</taxon>
        <taxon>Embryophyta</taxon>
        <taxon>Marchantiophyta</taxon>
        <taxon>Marchantiopsida</taxon>
        <taxon>Marchantiidae</taxon>
        <taxon>Marchantiales</taxon>
        <taxon>Marchantiaceae</taxon>
        <taxon>Marchantia</taxon>
    </lineage>
</organism>
<reference evidence="11 12" key="1">
    <citation type="submission" date="2016-03" db="EMBL/GenBank/DDBJ databases">
        <title>Mechanisms controlling the formation of the plant cell surface in tip-growing cells are functionally conserved among land plants.</title>
        <authorList>
            <person name="Honkanen S."/>
            <person name="Jones V.A."/>
            <person name="Morieri G."/>
            <person name="Champion C."/>
            <person name="Hetherington A.J."/>
            <person name="Kelly S."/>
            <person name="Saint-Marcoux D."/>
            <person name="Proust H."/>
            <person name="Prescott H."/>
            <person name="Dolan L."/>
        </authorList>
    </citation>
    <scope>NUCLEOTIDE SEQUENCE [LARGE SCALE GENOMIC DNA]</scope>
    <source>
        <strain evidence="12">cv. Tak-1 and cv. Tak-2</strain>
        <tissue evidence="11">Whole gametophyte</tissue>
    </source>
</reference>
<sequence length="887" mass="100998">MVKFSKQLEAQLVQEWRSAYCDYRLLKKDIKAVKRSKVEAPQVPDKWQSVPLSPMTPKYSGPVSGPLPHPARPQPRQATRRLSRMHESFKTIVAVTGQAADALKSRPSSKFKPNKDLITVKRDAPDGGSEVYTTLFNDSFVNEDATTRIFFARLDSEFNKVNTFYRAKEKEFLQQYQKLKEQLQALEEIRKELANPQSQLSDDSNGPNGSNALSDRPQTIAEAVEEAQKRRAIMFSKVQSLPTLNVARDGKIGEVKLDSDSDNYIKVYGPMSSRPAHPEAGPPQPAATTIEMSELESNRNAGASSRSDGTDSSKPQLRLNLPKSTPSTTIKSLIQSLLEDLQKQGLSRHGSSDSKRGGESQFAVNKKNVGIAEKMLQSAFIEFYRGLTLLKAYSSLNMVAFAKIVKKFDKASGYRTLSIYVKAVEHAHFNTSEKVIRLIEKTETLFAKTFAKSNYSKARLLLRPAEKSASHKITFFLGLFTGGSLALLSVYSTLLNSVLPRYIAPIDESLPPSPAHAGGPESIYLKTIFPLFAASALIIIHMIMYGFNVFYWRKWKINYAFMFDFKQGSELRHREILMLGTVLMTILLAAMVGQVALHSVTDSPYVDLLPLGVFMILVILLFFPLNCFFSSSRKFLIICFIHLALSPLYKVVLQDFFLGDQLTSQVPMLRNLQYLICYYSTSYFKTSNADGCILDETFRGFVYFVSLLPYWWRLLQCLRRYFEEHDFHQFQNAGKYLSAMVAVGIRIQQSRSTSFLWVVLLVLSSIFATAFQIYWDIVVDWGLLRSKSKNKWLRDNLIMPRSKYIYYLAMISNVILRLAWVQSITRFRFGQMDLFVADFFFASLEVIRRGIWNFFRLENEHLNNVGKYRATKTVPLPFENPISEDYN</sequence>